<dbReference type="OrthoDB" id="9795647at2"/>
<evidence type="ECO:0000256" key="1">
    <source>
        <dbReference type="ARBA" id="ARBA00006484"/>
    </source>
</evidence>
<organism evidence="5 6">
    <name type="scientific">Thioclava indica</name>
    <dbReference type="NCBI Taxonomy" id="1353528"/>
    <lineage>
        <taxon>Bacteria</taxon>
        <taxon>Pseudomonadati</taxon>
        <taxon>Pseudomonadota</taxon>
        <taxon>Alphaproteobacteria</taxon>
        <taxon>Rhodobacterales</taxon>
        <taxon>Paracoccaceae</taxon>
        <taxon>Thioclava</taxon>
    </lineage>
</organism>
<dbReference type="FunFam" id="3.40.50.720:FF:000215">
    <property type="entry name" value="3-hydroxyacyl-CoA dehydrogenase type-2"/>
    <property type="match status" value="1"/>
</dbReference>
<dbReference type="InterPro" id="IPR002347">
    <property type="entry name" value="SDR_fam"/>
</dbReference>
<dbReference type="PANTHER" id="PTHR43658">
    <property type="entry name" value="SHORT-CHAIN DEHYDROGENASE/REDUCTASE"/>
    <property type="match status" value="1"/>
</dbReference>
<name>A0A074K7G5_9RHOB</name>
<dbReference type="InterPro" id="IPR036291">
    <property type="entry name" value="NAD(P)-bd_dom_sf"/>
</dbReference>
<evidence type="ECO:0000313" key="5">
    <source>
        <dbReference type="EMBL" id="KEO57507.1"/>
    </source>
</evidence>
<dbReference type="SMART" id="SM00822">
    <property type="entry name" value="PKS_KR"/>
    <property type="match status" value="1"/>
</dbReference>
<dbReference type="RefSeq" id="WP_038131723.1">
    <property type="nucleotide sequence ID" value="NZ_AUNB01000040.1"/>
</dbReference>
<dbReference type="CDD" id="cd05371">
    <property type="entry name" value="HSD10-like_SDR_c"/>
    <property type="match status" value="1"/>
</dbReference>
<dbReference type="PRINTS" id="PR00080">
    <property type="entry name" value="SDRFAMILY"/>
</dbReference>
<accession>A0A074K7G5</accession>
<reference evidence="5 6" key="1">
    <citation type="journal article" date="2015" name="Antonie Van Leeuwenhoek">
        <title>Thioclava indica sp. nov., isolated from surface seawater of the Indian Ocean.</title>
        <authorList>
            <person name="Liu Y."/>
            <person name="Lai Q."/>
            <person name="Du J."/>
            <person name="Xu H."/>
            <person name="Jiang L."/>
            <person name="Shao Z."/>
        </authorList>
    </citation>
    <scope>NUCLEOTIDE SEQUENCE [LARGE SCALE GENOMIC DNA]</scope>
    <source>
        <strain evidence="5 6">DT23-4</strain>
    </source>
</reference>
<dbReference type="STRING" id="1353528.DT23_05405"/>
<dbReference type="GO" id="GO:0016491">
    <property type="term" value="F:oxidoreductase activity"/>
    <property type="evidence" value="ECO:0007669"/>
    <property type="project" value="UniProtKB-KW"/>
</dbReference>
<dbReference type="Proteomes" id="UP000027471">
    <property type="component" value="Unassembled WGS sequence"/>
</dbReference>
<dbReference type="Pfam" id="PF00106">
    <property type="entry name" value="adh_short"/>
    <property type="match status" value="1"/>
</dbReference>
<keyword evidence="2" id="KW-0560">Oxidoreductase</keyword>
<sequence>MQIEDKVFLVTGGGSGLGAAVAEMIVGASGKAVLLDVNAEAGAAKADALGANARFVQTDVTSDAEGQRAIATALDTFGRIDGLVNCAGIAPGEKIVGREGPHKLESFARAISINLIGTFNMLRLAADAIVKQEPDATGERGVIINTASIAAQDGQIGQAAYAASKGGVAALTLPAARELARYGIRVVTIAPGIFGTPMMAGLPQDVQDSLGASVPFPSRLGNPAEYASLVAEILRNQMLNGEVIRLDGALRMAAK</sequence>
<dbReference type="SUPFAM" id="SSF51735">
    <property type="entry name" value="NAD(P)-binding Rossmann-fold domains"/>
    <property type="match status" value="1"/>
</dbReference>
<dbReference type="Gene3D" id="3.40.50.720">
    <property type="entry name" value="NAD(P)-binding Rossmann-like Domain"/>
    <property type="match status" value="1"/>
</dbReference>
<dbReference type="PROSITE" id="PS00061">
    <property type="entry name" value="ADH_SHORT"/>
    <property type="match status" value="1"/>
</dbReference>
<evidence type="ECO:0000259" key="4">
    <source>
        <dbReference type="SMART" id="SM00822"/>
    </source>
</evidence>
<evidence type="ECO:0000256" key="3">
    <source>
        <dbReference type="RuleBase" id="RU000363"/>
    </source>
</evidence>
<dbReference type="InterPro" id="IPR020904">
    <property type="entry name" value="Sc_DH/Rdtase_CS"/>
</dbReference>
<dbReference type="InterPro" id="IPR057326">
    <property type="entry name" value="KR_dom"/>
</dbReference>
<evidence type="ECO:0000313" key="6">
    <source>
        <dbReference type="Proteomes" id="UP000027471"/>
    </source>
</evidence>
<dbReference type="eggNOG" id="COG1028">
    <property type="taxonomic scope" value="Bacteria"/>
</dbReference>
<feature type="domain" description="Ketoreductase" evidence="4">
    <location>
        <begin position="6"/>
        <end position="192"/>
    </location>
</feature>
<protein>
    <submittedName>
        <fullName evidence="5">3-hydroxy-2-methylbutyryl-CoA dehydrogenase</fullName>
    </submittedName>
</protein>
<dbReference type="EMBL" id="AUNB01000040">
    <property type="protein sequence ID" value="KEO57507.1"/>
    <property type="molecule type" value="Genomic_DNA"/>
</dbReference>
<dbReference type="PRINTS" id="PR00081">
    <property type="entry name" value="GDHRDH"/>
</dbReference>
<proteinExistence type="inferred from homology"/>
<gene>
    <name evidence="5" type="ORF">DT23_05405</name>
</gene>
<comment type="caution">
    <text evidence="5">The sequence shown here is derived from an EMBL/GenBank/DDBJ whole genome shotgun (WGS) entry which is preliminary data.</text>
</comment>
<evidence type="ECO:0000256" key="2">
    <source>
        <dbReference type="ARBA" id="ARBA00023002"/>
    </source>
</evidence>
<dbReference type="AlphaFoldDB" id="A0A074K7G5"/>
<comment type="similarity">
    <text evidence="1 3">Belongs to the short-chain dehydrogenases/reductases (SDR) family.</text>
</comment>
<dbReference type="PANTHER" id="PTHR43658:SF8">
    <property type="entry name" value="17-BETA-HYDROXYSTEROID DEHYDROGENASE 14-RELATED"/>
    <property type="match status" value="1"/>
</dbReference>
<keyword evidence="6" id="KW-1185">Reference proteome</keyword>